<evidence type="ECO:0000256" key="1">
    <source>
        <dbReference type="SAM" id="MobiDB-lite"/>
    </source>
</evidence>
<feature type="non-terminal residue" evidence="2">
    <location>
        <position position="34"/>
    </location>
</feature>
<feature type="compositionally biased region" description="Polar residues" evidence="1">
    <location>
        <begin position="1"/>
        <end position="16"/>
    </location>
</feature>
<accession>A0A0F9ABW4</accession>
<reference evidence="2" key="1">
    <citation type="journal article" date="2015" name="Nature">
        <title>Complex archaea that bridge the gap between prokaryotes and eukaryotes.</title>
        <authorList>
            <person name="Spang A."/>
            <person name="Saw J.H."/>
            <person name="Jorgensen S.L."/>
            <person name="Zaremba-Niedzwiedzka K."/>
            <person name="Martijn J."/>
            <person name="Lind A.E."/>
            <person name="van Eijk R."/>
            <person name="Schleper C."/>
            <person name="Guy L."/>
            <person name="Ettema T.J."/>
        </authorList>
    </citation>
    <scope>NUCLEOTIDE SEQUENCE</scope>
</reference>
<organism evidence="2">
    <name type="scientific">marine sediment metagenome</name>
    <dbReference type="NCBI Taxonomy" id="412755"/>
    <lineage>
        <taxon>unclassified sequences</taxon>
        <taxon>metagenomes</taxon>
        <taxon>ecological metagenomes</taxon>
    </lineage>
</organism>
<name>A0A0F9ABW4_9ZZZZ</name>
<proteinExistence type="predicted"/>
<feature type="region of interest" description="Disordered" evidence="1">
    <location>
        <begin position="1"/>
        <end position="34"/>
    </location>
</feature>
<protein>
    <submittedName>
        <fullName evidence="2">Uncharacterized protein</fullName>
    </submittedName>
</protein>
<dbReference type="AlphaFoldDB" id="A0A0F9ABW4"/>
<sequence>MTNVRQRVQGDSTASESAVGDRGHDVFRLRDVHG</sequence>
<comment type="caution">
    <text evidence="2">The sequence shown here is derived from an EMBL/GenBank/DDBJ whole genome shotgun (WGS) entry which is preliminary data.</text>
</comment>
<evidence type="ECO:0000313" key="2">
    <source>
        <dbReference type="EMBL" id="KKK69721.1"/>
    </source>
</evidence>
<gene>
    <name evidence="2" type="ORF">LCGC14_2931190</name>
</gene>
<dbReference type="EMBL" id="LAZR01058516">
    <property type="protein sequence ID" value="KKK69721.1"/>
    <property type="molecule type" value="Genomic_DNA"/>
</dbReference>
<feature type="compositionally biased region" description="Basic and acidic residues" evidence="1">
    <location>
        <begin position="19"/>
        <end position="34"/>
    </location>
</feature>